<evidence type="ECO:0000313" key="1">
    <source>
        <dbReference type="EMBL" id="OAQ57398.1"/>
    </source>
</evidence>
<accession>A0A179EW37</accession>
<evidence type="ECO:0000313" key="2">
    <source>
        <dbReference type="Proteomes" id="UP000078397"/>
    </source>
</evidence>
<reference evidence="1 2" key="1">
    <citation type="journal article" date="2016" name="PLoS Pathog.">
        <title>Biosynthesis of antibiotic leucinostatins in bio-control fungus Purpureocillium lilacinum and their inhibition on phytophthora revealed by genome mining.</title>
        <authorList>
            <person name="Wang G."/>
            <person name="Liu Z."/>
            <person name="Lin R."/>
            <person name="Li E."/>
            <person name="Mao Z."/>
            <person name="Ling J."/>
            <person name="Yang Y."/>
            <person name="Yin W.B."/>
            <person name="Xie B."/>
        </authorList>
    </citation>
    <scope>NUCLEOTIDE SEQUENCE [LARGE SCALE GENOMIC DNA]</scope>
    <source>
        <strain evidence="1">170</strain>
    </source>
</reference>
<dbReference type="KEGG" id="pchm:VFPPC_17191"/>
<protein>
    <submittedName>
        <fullName evidence="1">Uncharacterized protein</fullName>
    </submittedName>
</protein>
<dbReference type="AlphaFoldDB" id="A0A179EW37"/>
<dbReference type="EMBL" id="LSBJ02000032">
    <property type="protein sequence ID" value="OAQ57398.1"/>
    <property type="molecule type" value="Genomic_DNA"/>
</dbReference>
<dbReference type="GeneID" id="28858925"/>
<organism evidence="1 2">
    <name type="scientific">Pochonia chlamydosporia 170</name>
    <dbReference type="NCBI Taxonomy" id="1380566"/>
    <lineage>
        <taxon>Eukaryota</taxon>
        <taxon>Fungi</taxon>
        <taxon>Dikarya</taxon>
        <taxon>Ascomycota</taxon>
        <taxon>Pezizomycotina</taxon>
        <taxon>Sordariomycetes</taxon>
        <taxon>Hypocreomycetidae</taxon>
        <taxon>Hypocreales</taxon>
        <taxon>Clavicipitaceae</taxon>
        <taxon>Pochonia</taxon>
    </lineage>
</organism>
<comment type="caution">
    <text evidence="1">The sequence shown here is derived from an EMBL/GenBank/DDBJ whole genome shotgun (WGS) entry which is preliminary data.</text>
</comment>
<gene>
    <name evidence="1" type="ORF">VFPPC_17191</name>
</gene>
<sequence length="72" mass="7880">MGPSGAAVRPNHFHPIVVIGGSALGEWTFRIWLSGLRLQHGGVLHRCDLDRFQVGQKLVEGEVLAIVQNPKI</sequence>
<dbReference type="Proteomes" id="UP000078397">
    <property type="component" value="Unassembled WGS sequence"/>
</dbReference>
<dbReference type="RefSeq" id="XP_018135730.1">
    <property type="nucleotide sequence ID" value="XM_018294931.1"/>
</dbReference>
<name>A0A179EW37_METCM</name>
<keyword evidence="2" id="KW-1185">Reference proteome</keyword>
<proteinExistence type="predicted"/>